<gene>
    <name evidence="10" type="ORF">SAMEA4029009_CIC11G00000004725</name>
</gene>
<feature type="transmembrane region" description="Helical" evidence="9">
    <location>
        <begin position="583"/>
        <end position="603"/>
    </location>
</feature>
<dbReference type="GO" id="GO:0016020">
    <property type="term" value="C:membrane"/>
    <property type="evidence" value="ECO:0007669"/>
    <property type="project" value="UniProtKB-SubCell"/>
</dbReference>
<dbReference type="Proteomes" id="UP000182259">
    <property type="component" value="Chromosome III"/>
</dbReference>
<evidence type="ECO:0000256" key="6">
    <source>
        <dbReference type="ARBA" id="ARBA00022927"/>
    </source>
</evidence>
<feature type="transmembrane region" description="Helical" evidence="9">
    <location>
        <begin position="450"/>
        <end position="470"/>
    </location>
</feature>
<feature type="transmembrane region" description="Helical" evidence="9">
    <location>
        <begin position="637"/>
        <end position="661"/>
    </location>
</feature>
<evidence type="ECO:0000256" key="9">
    <source>
        <dbReference type="SAM" id="Phobius"/>
    </source>
</evidence>
<evidence type="ECO:0000256" key="4">
    <source>
        <dbReference type="ARBA" id="ARBA00022692"/>
    </source>
</evidence>
<feature type="transmembrane region" description="Helical" evidence="9">
    <location>
        <begin position="225"/>
        <end position="247"/>
    </location>
</feature>
<keyword evidence="6" id="KW-0653">Protein transport</keyword>
<proteinExistence type="inferred from homology"/>
<feature type="transmembrane region" description="Helical" evidence="9">
    <location>
        <begin position="730"/>
        <end position="748"/>
    </location>
</feature>
<feature type="transmembrane region" description="Helical" evidence="9">
    <location>
        <begin position="399"/>
        <end position="420"/>
    </location>
</feature>
<evidence type="ECO:0000313" key="10">
    <source>
        <dbReference type="EMBL" id="SGZ53551.1"/>
    </source>
</evidence>
<evidence type="ECO:0000256" key="7">
    <source>
        <dbReference type="ARBA" id="ARBA00022989"/>
    </source>
</evidence>
<feature type="transmembrane region" description="Helical" evidence="9">
    <location>
        <begin position="331"/>
        <end position="349"/>
    </location>
</feature>
<feature type="transmembrane region" description="Helical" evidence="9">
    <location>
        <begin position="609"/>
        <end position="630"/>
    </location>
</feature>
<protein>
    <submittedName>
        <fullName evidence="10">CIC11C00000004725</fullName>
    </submittedName>
</protein>
<feature type="transmembrane region" description="Helical" evidence="9">
    <location>
        <begin position="513"/>
        <end position="535"/>
    </location>
</feature>
<keyword evidence="7 9" id="KW-1133">Transmembrane helix</keyword>
<dbReference type="NCBIfam" id="TIGR00728">
    <property type="entry name" value="OPT_sfam"/>
    <property type="match status" value="1"/>
</dbReference>
<dbReference type="GO" id="GO:0035673">
    <property type="term" value="F:oligopeptide transmembrane transporter activity"/>
    <property type="evidence" value="ECO:0007669"/>
    <property type="project" value="InterPro"/>
</dbReference>
<dbReference type="GO" id="GO:0015031">
    <property type="term" value="P:protein transport"/>
    <property type="evidence" value="ECO:0007669"/>
    <property type="project" value="UniProtKB-KW"/>
</dbReference>
<feature type="transmembrane region" description="Helical" evidence="9">
    <location>
        <begin position="370"/>
        <end position="387"/>
    </location>
</feature>
<dbReference type="PANTHER" id="PTHR22601">
    <property type="entry name" value="ISP4 LIKE PROTEIN"/>
    <property type="match status" value="1"/>
</dbReference>
<feature type="transmembrane region" description="Helical" evidence="9">
    <location>
        <begin position="698"/>
        <end position="718"/>
    </location>
</feature>
<accession>A0A1L0BQ81</accession>
<evidence type="ECO:0000313" key="11">
    <source>
        <dbReference type="Proteomes" id="UP000182259"/>
    </source>
</evidence>
<evidence type="ECO:0000256" key="3">
    <source>
        <dbReference type="ARBA" id="ARBA00022448"/>
    </source>
</evidence>
<feature type="transmembrane region" description="Helical" evidence="9">
    <location>
        <begin position="200"/>
        <end position="219"/>
    </location>
</feature>
<dbReference type="InterPro" id="IPR004813">
    <property type="entry name" value="OPT"/>
</dbReference>
<feature type="transmembrane region" description="Helical" evidence="9">
    <location>
        <begin position="760"/>
        <end position="778"/>
    </location>
</feature>
<organism evidence="10 11">
    <name type="scientific">Sungouiella intermedia</name>
    <dbReference type="NCBI Taxonomy" id="45354"/>
    <lineage>
        <taxon>Eukaryota</taxon>
        <taxon>Fungi</taxon>
        <taxon>Dikarya</taxon>
        <taxon>Ascomycota</taxon>
        <taxon>Saccharomycotina</taxon>
        <taxon>Pichiomycetes</taxon>
        <taxon>Metschnikowiaceae</taxon>
        <taxon>Sungouiella</taxon>
    </lineage>
</organism>
<comment type="subcellular location">
    <subcellularLocation>
        <location evidence="1">Membrane</location>
        <topology evidence="1">Multi-pass membrane protein</topology>
    </subcellularLocation>
</comment>
<comment type="similarity">
    <text evidence="2">Belongs to the oligopeptide OPT transporter family.</text>
</comment>
<reference evidence="10 11" key="1">
    <citation type="submission" date="2016-10" db="EMBL/GenBank/DDBJ databases">
        <authorList>
            <person name="de Groot N.N."/>
        </authorList>
    </citation>
    <scope>NUCLEOTIDE SEQUENCE [LARGE SCALE GENOMIC DNA]</scope>
    <source>
        <strain evidence="10 11">PYCC 4715</strain>
    </source>
</reference>
<evidence type="ECO:0000256" key="8">
    <source>
        <dbReference type="ARBA" id="ARBA00023136"/>
    </source>
</evidence>
<keyword evidence="3" id="KW-0813">Transport</keyword>
<evidence type="ECO:0000256" key="1">
    <source>
        <dbReference type="ARBA" id="ARBA00004141"/>
    </source>
</evidence>
<dbReference type="NCBIfam" id="TIGR00727">
    <property type="entry name" value="ISP4_OPT"/>
    <property type="match status" value="1"/>
</dbReference>
<feature type="transmembrane region" description="Helical" evidence="9">
    <location>
        <begin position="304"/>
        <end position="325"/>
    </location>
</feature>
<feature type="transmembrane region" description="Helical" evidence="9">
    <location>
        <begin position="836"/>
        <end position="858"/>
    </location>
</feature>
<dbReference type="EMBL" id="LT635766">
    <property type="protein sequence ID" value="SGZ53551.1"/>
    <property type="molecule type" value="Genomic_DNA"/>
</dbReference>
<sequence>MSEPKASQVIAVNSAGSRLDARTHEIELNAVLSQDIALDDIATGLSTDQKNSVLKRLNLDVLESLDSLPPSALFMLEKIAAIEIDEALTILKEYLVDHGDDVNIPTEDYDFIQQLVDAEGTPLASKKLNSDASSSEKNLVTAYDLPVGEDLETSEFQIFDWPLQVKTEAALIAYHSPYPEVRSVTDPFDDPSLPVETFRVYFLGLIWTAIGSFINQFFAERQPGISLSAAVVQLLLYPSGIACAYILPKWKFKVWRYTIDLNPGPWTHKEQMLATIFFSVSAGHPYVSYNIHVQKLERYYNNQWANWGYQILLILATNFMGFGFAGIMRKFAVYPIRSIWPTILPTLALNKALMQTEKKTSINGWTISRYNFFFVAFTGSFIYFWFPNYLFQALSYFNWMTWIAPQNFTLSLVTGSLYGLGMNPIPTFDWNVINFNYALTIPFFSQLNQYIGSLIAFFTILGVYYTNYYWSGFLPINTSSLFSNTGEYYSVKAIVNDRSLFDKAKYEQVGPPFYSAANLVVYGAFFALYPFSFIYETVTNYKPMWHALKNLGSSFKNFRKSTFDGFDDPQTVMMKRYKEVADWVFLVVLVFSLVFAIICVKVYPAETPVWGIFFALAMNFIFLIPLTAVYSVTGFSFGLNVLVELIVGYALPGNGLALNFIKALGYNVNGQAQTYISDQKMAHYLKIPPRAVFRVQMLSVFISSFISLAVMNFMFTNVDNYCMPGNKQKFTCPLSNVFYSASVLWGVIGPKKVFGGLYPVMEYCFLIGALLAIPCILYKKYMPRRYTKYFQPTLVIGGMLVFAPYNLTYYTGGLYASFAFMLYIKKKYTTWWEKYNYVLSGALDAGVAFSSIIIFFAVQYNDKSISWWGNNVPFLGVEGGEGQQARLNVTELAPEGYFGPRFGHFP</sequence>
<keyword evidence="8 9" id="KW-0472">Membrane</keyword>
<evidence type="ECO:0000256" key="5">
    <source>
        <dbReference type="ARBA" id="ARBA00022856"/>
    </source>
</evidence>
<dbReference type="Pfam" id="PF03169">
    <property type="entry name" value="OPT"/>
    <property type="match status" value="1"/>
</dbReference>
<keyword evidence="5" id="KW-0571">Peptide transport</keyword>
<evidence type="ECO:0000256" key="2">
    <source>
        <dbReference type="ARBA" id="ARBA00008807"/>
    </source>
</evidence>
<dbReference type="InterPro" id="IPR004648">
    <property type="entry name" value="Oligpept_transpt"/>
</dbReference>
<keyword evidence="4 9" id="KW-0812">Transmembrane</keyword>
<feature type="transmembrane region" description="Helical" evidence="9">
    <location>
        <begin position="799"/>
        <end position="824"/>
    </location>
</feature>
<name>A0A1L0BQ81_9ASCO</name>
<dbReference type="AlphaFoldDB" id="A0A1L0BQ81"/>